<sequence length="234" mass="26415">MKLIAALVFTLFMVLPAQGNTALVFSTADDQDIARSKSINAVLAECFKRMGISITIKTGPSKRTIFDANEGVVDGNFVRTKGISNEFTNLIRIPEPLGENIIVAFSRDSHIKIEGWESLLPYHVAWVRGWCDCNSSLSKAWRTNELNNEKLLFTFLKEGRADVGIFGLEAGQQILKRMHIDTVSPILPPIVKRELFLYLNTRHAALVPHVVDTLRTMKEEGTYQAILDRYYMQQ</sequence>
<feature type="chain" id="PRO_5045272060" evidence="1">
    <location>
        <begin position="20"/>
        <end position="234"/>
    </location>
</feature>
<accession>A0ABM7P8L8</accession>
<dbReference type="EMBL" id="AP024485">
    <property type="protein sequence ID" value="BCS89382.1"/>
    <property type="molecule type" value="Genomic_DNA"/>
</dbReference>
<dbReference type="Proteomes" id="UP001053296">
    <property type="component" value="Chromosome"/>
</dbReference>
<dbReference type="SUPFAM" id="SSF53850">
    <property type="entry name" value="Periplasmic binding protein-like II"/>
    <property type="match status" value="1"/>
</dbReference>
<evidence type="ECO:0000313" key="3">
    <source>
        <dbReference type="Proteomes" id="UP001053296"/>
    </source>
</evidence>
<evidence type="ECO:0000256" key="1">
    <source>
        <dbReference type="SAM" id="SignalP"/>
    </source>
</evidence>
<reference evidence="2" key="1">
    <citation type="journal article" date="2022" name="Arch. Microbiol.">
        <title>Pseudodesulfovibrio sediminis sp. nov., a mesophilic and neutrophilic sulfate-reducing bacterium isolated from sediment of a brackish lake.</title>
        <authorList>
            <person name="Takahashi A."/>
            <person name="Kojima H."/>
            <person name="Watanabe M."/>
            <person name="Fukui M."/>
        </authorList>
    </citation>
    <scope>NUCLEOTIDE SEQUENCE</scope>
    <source>
        <strain evidence="2">SF6</strain>
    </source>
</reference>
<dbReference type="Gene3D" id="3.40.190.10">
    <property type="entry name" value="Periplasmic binding protein-like II"/>
    <property type="match status" value="2"/>
</dbReference>
<feature type="signal peptide" evidence="1">
    <location>
        <begin position="1"/>
        <end position="19"/>
    </location>
</feature>
<proteinExistence type="predicted"/>
<dbReference type="RefSeq" id="WP_229591355.1">
    <property type="nucleotide sequence ID" value="NZ_AP024485.1"/>
</dbReference>
<evidence type="ECO:0000313" key="2">
    <source>
        <dbReference type="EMBL" id="BCS89382.1"/>
    </source>
</evidence>
<name>A0ABM7P8L8_9BACT</name>
<gene>
    <name evidence="2" type="ORF">PSDVSF_26240</name>
</gene>
<protein>
    <submittedName>
        <fullName evidence="2">ABC transporter substrate-binding protein</fullName>
    </submittedName>
</protein>
<organism evidence="2 3">
    <name type="scientific">Pseudodesulfovibrio sediminis</name>
    <dbReference type="NCBI Taxonomy" id="2810563"/>
    <lineage>
        <taxon>Bacteria</taxon>
        <taxon>Pseudomonadati</taxon>
        <taxon>Thermodesulfobacteriota</taxon>
        <taxon>Desulfovibrionia</taxon>
        <taxon>Desulfovibrionales</taxon>
        <taxon>Desulfovibrionaceae</taxon>
    </lineage>
</organism>
<keyword evidence="3" id="KW-1185">Reference proteome</keyword>
<keyword evidence="1" id="KW-0732">Signal</keyword>